<evidence type="ECO:0000313" key="3">
    <source>
        <dbReference type="Proteomes" id="UP001485043"/>
    </source>
</evidence>
<evidence type="ECO:0000256" key="1">
    <source>
        <dbReference type="SAM" id="MobiDB-lite"/>
    </source>
</evidence>
<protein>
    <submittedName>
        <fullName evidence="2">Uncharacterized protein</fullName>
    </submittedName>
</protein>
<feature type="compositionally biased region" description="Low complexity" evidence="1">
    <location>
        <begin position="96"/>
        <end position="130"/>
    </location>
</feature>
<dbReference type="EMBL" id="JALJOV010000881">
    <property type="protein sequence ID" value="KAK9859360.1"/>
    <property type="molecule type" value="Genomic_DNA"/>
</dbReference>
<feature type="compositionally biased region" description="Basic residues" evidence="1">
    <location>
        <begin position="131"/>
        <end position="142"/>
    </location>
</feature>
<feature type="region of interest" description="Disordered" evidence="1">
    <location>
        <begin position="87"/>
        <end position="142"/>
    </location>
</feature>
<sequence>MTWAEESHQHRLKVTRLRLKAAQRPGYPQTSGNCKVTPLLAAGAMAAMMVLRPSFRQVPSGTVYRGPALATLRRLWWQLLDMLPGSSRPRGHKLGSSSASHPSQQAARISSGSAASASSQKPPAESQSARKAQRKQKKGRKR</sequence>
<dbReference type="AlphaFoldDB" id="A0AAW1SU31"/>
<accession>A0AAW1SU31</accession>
<organism evidence="2 3">
    <name type="scientific">Apatococcus fuscideae</name>
    <dbReference type="NCBI Taxonomy" id="2026836"/>
    <lineage>
        <taxon>Eukaryota</taxon>
        <taxon>Viridiplantae</taxon>
        <taxon>Chlorophyta</taxon>
        <taxon>core chlorophytes</taxon>
        <taxon>Trebouxiophyceae</taxon>
        <taxon>Chlorellales</taxon>
        <taxon>Chlorellaceae</taxon>
        <taxon>Apatococcus</taxon>
    </lineage>
</organism>
<reference evidence="2 3" key="1">
    <citation type="journal article" date="2024" name="Nat. Commun.">
        <title>Phylogenomics reveals the evolutionary origins of lichenization in chlorophyte algae.</title>
        <authorList>
            <person name="Puginier C."/>
            <person name="Libourel C."/>
            <person name="Otte J."/>
            <person name="Skaloud P."/>
            <person name="Haon M."/>
            <person name="Grisel S."/>
            <person name="Petersen M."/>
            <person name="Berrin J.G."/>
            <person name="Delaux P.M."/>
            <person name="Dal Grande F."/>
            <person name="Keller J."/>
        </authorList>
    </citation>
    <scope>NUCLEOTIDE SEQUENCE [LARGE SCALE GENOMIC DNA]</scope>
    <source>
        <strain evidence="2 3">SAG 2523</strain>
    </source>
</reference>
<name>A0AAW1SU31_9CHLO</name>
<evidence type="ECO:0000313" key="2">
    <source>
        <dbReference type="EMBL" id="KAK9859360.1"/>
    </source>
</evidence>
<gene>
    <name evidence="2" type="ORF">WJX84_004525</name>
</gene>
<comment type="caution">
    <text evidence="2">The sequence shown here is derived from an EMBL/GenBank/DDBJ whole genome shotgun (WGS) entry which is preliminary data.</text>
</comment>
<keyword evidence="3" id="KW-1185">Reference proteome</keyword>
<dbReference type="Proteomes" id="UP001485043">
    <property type="component" value="Unassembled WGS sequence"/>
</dbReference>
<proteinExistence type="predicted"/>